<reference evidence="4" key="1">
    <citation type="submission" date="2016-06" db="EMBL/GenBank/DDBJ databases">
        <title>Parallel loss of symbiosis genes in relatives of nitrogen-fixing non-legume Parasponia.</title>
        <authorList>
            <person name="Van Velzen R."/>
            <person name="Holmer R."/>
            <person name="Bu F."/>
            <person name="Rutten L."/>
            <person name="Van Zeijl A."/>
            <person name="Liu W."/>
            <person name="Santuari L."/>
            <person name="Cao Q."/>
            <person name="Sharma T."/>
            <person name="Shen D."/>
            <person name="Roswanjaya Y."/>
            <person name="Wardhani T."/>
            <person name="Kalhor M.S."/>
            <person name="Jansen J."/>
            <person name="Van den Hoogen J."/>
            <person name="Gungor B."/>
            <person name="Hartog M."/>
            <person name="Hontelez J."/>
            <person name="Verver J."/>
            <person name="Yang W.-C."/>
            <person name="Schijlen E."/>
            <person name="Repin R."/>
            <person name="Schilthuizen M."/>
            <person name="Schranz E."/>
            <person name="Heidstra R."/>
            <person name="Miyata K."/>
            <person name="Fedorova E."/>
            <person name="Kohlen W."/>
            <person name="Bisseling T."/>
            <person name="Smit S."/>
            <person name="Geurts R."/>
        </authorList>
    </citation>
    <scope>NUCLEOTIDE SEQUENCE [LARGE SCALE GENOMIC DNA]</scope>
    <source>
        <strain evidence="4">cv. RG33-2</strain>
    </source>
</reference>
<dbReference type="EMBL" id="JXTC01000637">
    <property type="protein sequence ID" value="PON42401.1"/>
    <property type="molecule type" value="Genomic_DNA"/>
</dbReference>
<evidence type="ECO:0000256" key="1">
    <source>
        <dbReference type="SAM" id="MobiDB-lite"/>
    </source>
</evidence>
<organism evidence="3 4">
    <name type="scientific">Trema orientale</name>
    <name type="common">Charcoal tree</name>
    <name type="synonym">Celtis orientalis</name>
    <dbReference type="NCBI Taxonomy" id="63057"/>
    <lineage>
        <taxon>Eukaryota</taxon>
        <taxon>Viridiplantae</taxon>
        <taxon>Streptophyta</taxon>
        <taxon>Embryophyta</taxon>
        <taxon>Tracheophyta</taxon>
        <taxon>Spermatophyta</taxon>
        <taxon>Magnoliopsida</taxon>
        <taxon>eudicotyledons</taxon>
        <taxon>Gunneridae</taxon>
        <taxon>Pentapetalae</taxon>
        <taxon>rosids</taxon>
        <taxon>fabids</taxon>
        <taxon>Rosales</taxon>
        <taxon>Cannabaceae</taxon>
        <taxon>Trema</taxon>
    </lineage>
</organism>
<dbReference type="PANTHER" id="PTHR34554:SF2">
    <property type="entry name" value="RGS1-HXK1-INTERACTING PROTEIN 1"/>
    <property type="match status" value="1"/>
</dbReference>
<evidence type="ECO:0000313" key="4">
    <source>
        <dbReference type="Proteomes" id="UP000237000"/>
    </source>
</evidence>
<feature type="compositionally biased region" description="Low complexity" evidence="1">
    <location>
        <begin position="16"/>
        <end position="27"/>
    </location>
</feature>
<keyword evidence="2" id="KW-0472">Membrane</keyword>
<proteinExistence type="predicted"/>
<keyword evidence="2" id="KW-1133">Transmembrane helix</keyword>
<dbReference type="InterPro" id="IPR053284">
    <property type="entry name" value="RGS1-HXK1_interactor"/>
</dbReference>
<dbReference type="InParanoid" id="A0A2P5B0X0"/>
<dbReference type="FunCoup" id="A0A2P5B0X0">
    <property type="interactions" value="1456"/>
</dbReference>
<comment type="caution">
    <text evidence="3">The sequence shown here is derived from an EMBL/GenBank/DDBJ whole genome shotgun (WGS) entry which is preliminary data.</text>
</comment>
<sequence length="277" mass="30081">MAETAAESSGDGIPMAAAAEPESAPTAQKKINNNGSSSSSATIASMAEDLQRTVLSSTDSAIRSARSLHQNSSAHFRNLQELLVNAKSHYTAYEDTFFSTIEKELKTSREHPVATIGVGVAAGLLLLRGPRTFLFRHTLGRLQSEEAQFVRAEKSVKDLSLSVDVMKNESSKLLERAALAERDMKYGHTELTKAGNQIQGLAKSVYKAETQAEVLMDGLRETPGREALRLRAEASRAFSLFLINSALAVASILSHLKRQRADLNKRVMKISELGVPV</sequence>
<keyword evidence="2" id="KW-0812">Transmembrane</keyword>
<accession>A0A2P5B0X0</accession>
<dbReference type="AlphaFoldDB" id="A0A2P5B0X0"/>
<keyword evidence="4" id="KW-1185">Reference proteome</keyword>
<evidence type="ECO:0000313" key="3">
    <source>
        <dbReference type="EMBL" id="PON42401.1"/>
    </source>
</evidence>
<dbReference type="STRING" id="63057.A0A2P5B0X0"/>
<feature type="region of interest" description="Disordered" evidence="1">
    <location>
        <begin position="1"/>
        <end position="42"/>
    </location>
</feature>
<feature type="transmembrane region" description="Helical" evidence="2">
    <location>
        <begin position="237"/>
        <end position="256"/>
    </location>
</feature>
<name>A0A2P5B0X0_TREOI</name>
<dbReference type="PANTHER" id="PTHR34554">
    <property type="entry name" value="RGS1-HXK1-INTERACTING PROTEIN 1"/>
    <property type="match status" value="1"/>
</dbReference>
<gene>
    <name evidence="3" type="ORF">TorRG33x02_335940</name>
</gene>
<dbReference type="OrthoDB" id="1914410at2759"/>
<protein>
    <submittedName>
        <fullName evidence="3">Chromosome-associated kinesin</fullName>
    </submittedName>
</protein>
<dbReference type="Proteomes" id="UP000237000">
    <property type="component" value="Unassembled WGS sequence"/>
</dbReference>
<evidence type="ECO:0000256" key="2">
    <source>
        <dbReference type="SAM" id="Phobius"/>
    </source>
</evidence>